<keyword evidence="5" id="KW-0418">Kinase</keyword>
<comment type="catalytic activity">
    <reaction evidence="8">
        <text>L-tyrosyl-[protein] + ATP = O-phospho-L-tyrosyl-[protein] + ADP + H(+)</text>
        <dbReference type="Rhea" id="RHEA:10596"/>
        <dbReference type="Rhea" id="RHEA-COMP:10136"/>
        <dbReference type="Rhea" id="RHEA-COMP:20101"/>
        <dbReference type="ChEBI" id="CHEBI:15378"/>
        <dbReference type="ChEBI" id="CHEBI:30616"/>
        <dbReference type="ChEBI" id="CHEBI:46858"/>
        <dbReference type="ChEBI" id="CHEBI:61978"/>
        <dbReference type="ChEBI" id="CHEBI:456216"/>
        <dbReference type="EC" id="2.7.10.2"/>
    </reaction>
</comment>
<comment type="caution">
    <text evidence="10">The sequence shown here is derived from an EMBL/GenBank/DDBJ whole genome shotgun (WGS) entry which is preliminary data.</text>
</comment>
<dbReference type="EMBL" id="PPEL01000026">
    <property type="protein sequence ID" value="PNV65535.1"/>
    <property type="molecule type" value="Genomic_DNA"/>
</dbReference>
<organism evidence="10 11">
    <name type="scientific">Rubneribacter badeniensis</name>
    <dbReference type="NCBI Taxonomy" id="2070688"/>
    <lineage>
        <taxon>Bacteria</taxon>
        <taxon>Bacillati</taxon>
        <taxon>Actinomycetota</taxon>
        <taxon>Coriobacteriia</taxon>
        <taxon>Eggerthellales</taxon>
        <taxon>Eggerthellaceae</taxon>
        <taxon>Rubneribacter</taxon>
    </lineage>
</organism>
<dbReference type="InterPro" id="IPR005702">
    <property type="entry name" value="Wzc-like_C"/>
</dbReference>
<evidence type="ECO:0000256" key="6">
    <source>
        <dbReference type="ARBA" id="ARBA00022840"/>
    </source>
</evidence>
<keyword evidence="11" id="KW-1185">Reference proteome</keyword>
<dbReference type="EC" id="2.7.10.2" evidence="2"/>
<evidence type="ECO:0000259" key="9">
    <source>
        <dbReference type="Pfam" id="PF13614"/>
    </source>
</evidence>
<name>A0A2K2U5C7_9ACTN</name>
<dbReference type="InterPro" id="IPR027417">
    <property type="entry name" value="P-loop_NTPase"/>
</dbReference>
<dbReference type="GO" id="GO:0005524">
    <property type="term" value="F:ATP binding"/>
    <property type="evidence" value="ECO:0007669"/>
    <property type="project" value="UniProtKB-KW"/>
</dbReference>
<evidence type="ECO:0000256" key="3">
    <source>
        <dbReference type="ARBA" id="ARBA00022679"/>
    </source>
</evidence>
<keyword evidence="4" id="KW-0547">Nucleotide-binding</keyword>
<evidence type="ECO:0000256" key="2">
    <source>
        <dbReference type="ARBA" id="ARBA00011903"/>
    </source>
</evidence>
<dbReference type="Proteomes" id="UP000236488">
    <property type="component" value="Unassembled WGS sequence"/>
</dbReference>
<sequence>MWREVCRHEKDYVVRTAGKATVRMIGRRTKARLAKPFGSEQRNALSTLCANLGFASVDQPLRTIAITSAMANEGKTTIAIELARAMAASGKRTLLVECDMRRRSLAGRLGAHARAGICSVVLGDVEPARAIVRTTAPRLHLLDAEPGVACPVDILDSQSFRSLIAHLGRRFDHVVVDTPPAGLFVDAAVIGSIVDATLLVVREGFAERAMVAKACDQLRKGGANLVGVVMNCCEEGASRYRAYEGVAER</sequence>
<evidence type="ECO:0000313" key="11">
    <source>
        <dbReference type="Proteomes" id="UP000236488"/>
    </source>
</evidence>
<dbReference type="NCBIfam" id="TIGR01007">
    <property type="entry name" value="eps_fam"/>
    <property type="match status" value="1"/>
</dbReference>
<dbReference type="GO" id="GO:0004715">
    <property type="term" value="F:non-membrane spanning protein tyrosine kinase activity"/>
    <property type="evidence" value="ECO:0007669"/>
    <property type="project" value="UniProtKB-EC"/>
</dbReference>
<dbReference type="SUPFAM" id="SSF52540">
    <property type="entry name" value="P-loop containing nucleoside triphosphate hydrolases"/>
    <property type="match status" value="1"/>
</dbReference>
<dbReference type="PANTHER" id="PTHR32309:SF13">
    <property type="entry name" value="FERRIC ENTEROBACTIN TRANSPORT PROTEIN FEPE"/>
    <property type="match status" value="1"/>
</dbReference>
<dbReference type="GO" id="GO:0005886">
    <property type="term" value="C:plasma membrane"/>
    <property type="evidence" value="ECO:0007669"/>
    <property type="project" value="TreeGrafter"/>
</dbReference>
<keyword evidence="3" id="KW-0808">Transferase</keyword>
<dbReference type="AlphaFoldDB" id="A0A2K2U5C7"/>
<reference evidence="10 11" key="1">
    <citation type="journal article" date="2018" name="Int. J. Syst. Evol. Microbiol.">
        <title>Rubneribacter badeniensis gen. nov., sp. nov. and Enteroscipio rubneri gen. nov., sp. nov., new members of the Eggerthellaceae isolated from human faeces.</title>
        <authorList>
            <person name="Danylec N."/>
            <person name="Gobl A."/>
            <person name="Stoll D.A."/>
            <person name="Hetzer B."/>
            <person name="Kulling S.E."/>
            <person name="Huch M."/>
        </authorList>
    </citation>
    <scope>NUCLEOTIDE SEQUENCE [LARGE SCALE GENOMIC DNA]</scope>
    <source>
        <strain evidence="10 11">ResAG-85</strain>
    </source>
</reference>
<proteinExistence type="inferred from homology"/>
<gene>
    <name evidence="10" type="ORF">C2L80_06100</name>
</gene>
<evidence type="ECO:0000256" key="7">
    <source>
        <dbReference type="ARBA" id="ARBA00023137"/>
    </source>
</evidence>
<dbReference type="PANTHER" id="PTHR32309">
    <property type="entry name" value="TYROSINE-PROTEIN KINASE"/>
    <property type="match status" value="1"/>
</dbReference>
<dbReference type="InterPro" id="IPR050445">
    <property type="entry name" value="Bact_polysacc_biosynth/exp"/>
</dbReference>
<dbReference type="InterPro" id="IPR025669">
    <property type="entry name" value="AAA_dom"/>
</dbReference>
<evidence type="ECO:0000256" key="5">
    <source>
        <dbReference type="ARBA" id="ARBA00022777"/>
    </source>
</evidence>
<accession>A0A2K2U5C7</accession>
<keyword evidence="7" id="KW-0829">Tyrosine-protein kinase</keyword>
<evidence type="ECO:0000256" key="8">
    <source>
        <dbReference type="ARBA" id="ARBA00051245"/>
    </source>
</evidence>
<evidence type="ECO:0000256" key="4">
    <source>
        <dbReference type="ARBA" id="ARBA00022741"/>
    </source>
</evidence>
<dbReference type="Pfam" id="PF13614">
    <property type="entry name" value="AAA_31"/>
    <property type="match status" value="1"/>
</dbReference>
<dbReference type="CDD" id="cd05387">
    <property type="entry name" value="BY-kinase"/>
    <property type="match status" value="1"/>
</dbReference>
<dbReference type="Gene3D" id="3.40.50.300">
    <property type="entry name" value="P-loop containing nucleotide triphosphate hydrolases"/>
    <property type="match status" value="1"/>
</dbReference>
<keyword evidence="6" id="KW-0067">ATP-binding</keyword>
<protein>
    <recommendedName>
        <fullName evidence="2">non-specific protein-tyrosine kinase</fullName>
        <ecNumber evidence="2">2.7.10.2</ecNumber>
    </recommendedName>
</protein>
<evidence type="ECO:0000256" key="1">
    <source>
        <dbReference type="ARBA" id="ARBA00007316"/>
    </source>
</evidence>
<evidence type="ECO:0000313" key="10">
    <source>
        <dbReference type="EMBL" id="PNV65535.1"/>
    </source>
</evidence>
<comment type="similarity">
    <text evidence="1">Belongs to the CpsD/CapB family.</text>
</comment>
<feature type="domain" description="AAA" evidence="9">
    <location>
        <begin position="62"/>
        <end position="188"/>
    </location>
</feature>